<feature type="region of interest" description="Disordered" evidence="1">
    <location>
        <begin position="1"/>
        <end position="106"/>
    </location>
</feature>
<evidence type="ECO:0000313" key="3">
    <source>
        <dbReference type="Proteomes" id="UP000265520"/>
    </source>
</evidence>
<keyword evidence="3" id="KW-1185">Reference proteome</keyword>
<dbReference type="Proteomes" id="UP000265520">
    <property type="component" value="Unassembled WGS sequence"/>
</dbReference>
<name>A0A392M467_9FABA</name>
<dbReference type="AlphaFoldDB" id="A0A392M467"/>
<sequence>MAEEAEEPRAEEEAQVKQPPQKLSRPPVSTPSPEFEKGNNGYDYFPAPSPPVLPPSQAQGTLRKSHETILAKPPTPKPPPQPPALKFSPETVSATSPAPRPLFNLSDNNFAPTPLLENVSSILPASPPPPKPPDLLLLPDTVLVPPPLTPPPQSPQKPPPPPKPPDRNLTDRALPPRHSISIDLHSSEFYHHVTNSHLQNFPPLDLCFVILGQSHPSKESTIRALCQLPIKNCHVSKLLLPLKSKRMTCSCFCVQVKFHAPAAIQLQNFKSTPRHY</sequence>
<evidence type="ECO:0000313" key="2">
    <source>
        <dbReference type="EMBL" id="MCH81548.1"/>
    </source>
</evidence>
<evidence type="ECO:0000256" key="1">
    <source>
        <dbReference type="SAM" id="MobiDB-lite"/>
    </source>
</evidence>
<comment type="caution">
    <text evidence="2">The sequence shown here is derived from an EMBL/GenBank/DDBJ whole genome shotgun (WGS) entry which is preliminary data.</text>
</comment>
<gene>
    <name evidence="2" type="ORF">A2U01_0002338</name>
</gene>
<feature type="compositionally biased region" description="Pro residues" evidence="1">
    <location>
        <begin position="144"/>
        <end position="163"/>
    </location>
</feature>
<feature type="compositionally biased region" description="Pro residues" evidence="1">
    <location>
        <begin position="73"/>
        <end position="83"/>
    </location>
</feature>
<dbReference type="PRINTS" id="PR01217">
    <property type="entry name" value="PRICHEXTENSN"/>
</dbReference>
<accession>A0A392M467</accession>
<feature type="compositionally biased region" description="Low complexity" evidence="1">
    <location>
        <begin position="134"/>
        <end position="143"/>
    </location>
</feature>
<reference evidence="2 3" key="1">
    <citation type="journal article" date="2018" name="Front. Plant Sci.">
        <title>Red Clover (Trifolium pratense) and Zigzag Clover (T. medium) - A Picture of Genomic Similarities and Differences.</title>
        <authorList>
            <person name="Dluhosova J."/>
            <person name="Istvanek J."/>
            <person name="Nedelnik J."/>
            <person name="Repkova J."/>
        </authorList>
    </citation>
    <scope>NUCLEOTIDE SEQUENCE [LARGE SCALE GENOMIC DNA]</scope>
    <source>
        <strain evidence="3">cv. 10/8</strain>
        <tissue evidence="2">Leaf</tissue>
    </source>
</reference>
<organism evidence="2 3">
    <name type="scientific">Trifolium medium</name>
    <dbReference type="NCBI Taxonomy" id="97028"/>
    <lineage>
        <taxon>Eukaryota</taxon>
        <taxon>Viridiplantae</taxon>
        <taxon>Streptophyta</taxon>
        <taxon>Embryophyta</taxon>
        <taxon>Tracheophyta</taxon>
        <taxon>Spermatophyta</taxon>
        <taxon>Magnoliopsida</taxon>
        <taxon>eudicotyledons</taxon>
        <taxon>Gunneridae</taxon>
        <taxon>Pentapetalae</taxon>
        <taxon>rosids</taxon>
        <taxon>fabids</taxon>
        <taxon>Fabales</taxon>
        <taxon>Fabaceae</taxon>
        <taxon>Papilionoideae</taxon>
        <taxon>50 kb inversion clade</taxon>
        <taxon>NPAAA clade</taxon>
        <taxon>Hologalegina</taxon>
        <taxon>IRL clade</taxon>
        <taxon>Trifolieae</taxon>
        <taxon>Trifolium</taxon>
    </lineage>
</organism>
<proteinExistence type="predicted"/>
<dbReference type="EMBL" id="LXQA010002430">
    <property type="protein sequence ID" value="MCH81548.1"/>
    <property type="molecule type" value="Genomic_DNA"/>
</dbReference>
<feature type="region of interest" description="Disordered" evidence="1">
    <location>
        <begin position="121"/>
        <end position="174"/>
    </location>
</feature>
<protein>
    <submittedName>
        <fullName evidence="2">Uncharacterized protein</fullName>
    </submittedName>
</protein>